<dbReference type="GO" id="GO:0046872">
    <property type="term" value="F:metal ion binding"/>
    <property type="evidence" value="ECO:0007669"/>
    <property type="project" value="UniProtKB-KW"/>
</dbReference>
<dbReference type="SUPFAM" id="SSF54593">
    <property type="entry name" value="Glyoxalase/Bleomycin resistance protein/Dihydroxybiphenyl dioxygenase"/>
    <property type="match status" value="2"/>
</dbReference>
<dbReference type="PROSITE" id="PS00934">
    <property type="entry name" value="GLYOXALASE_I_1"/>
    <property type="match status" value="1"/>
</dbReference>
<reference evidence="3 4" key="1">
    <citation type="submission" date="2019-07" db="EMBL/GenBank/DDBJ databases">
        <title>Whole genome shotgun sequence of Actinotalea fermentans NBRC 105374.</title>
        <authorList>
            <person name="Hosoyama A."/>
            <person name="Uohara A."/>
            <person name="Ohji S."/>
            <person name="Ichikawa N."/>
        </authorList>
    </citation>
    <scope>NUCLEOTIDE SEQUENCE [LARGE SCALE GENOMIC DNA]</scope>
    <source>
        <strain evidence="3 4">NBRC 105374</strain>
    </source>
</reference>
<proteinExistence type="predicted"/>
<gene>
    <name evidence="3" type="ORF">AFE02nite_28390</name>
</gene>
<evidence type="ECO:0000256" key="1">
    <source>
        <dbReference type="ARBA" id="ARBA00022723"/>
    </source>
</evidence>
<dbReference type="InterPro" id="IPR029068">
    <property type="entry name" value="Glyas_Bleomycin-R_OHBP_Dase"/>
</dbReference>
<dbReference type="GO" id="GO:0004462">
    <property type="term" value="F:lactoylglutathione lyase activity"/>
    <property type="evidence" value="ECO:0007669"/>
    <property type="project" value="InterPro"/>
</dbReference>
<dbReference type="RefSeq" id="WP_307726056.1">
    <property type="nucleotide sequence ID" value="NZ_BJYK01000009.1"/>
</dbReference>
<dbReference type="AlphaFoldDB" id="A0A511Z0Y1"/>
<keyword evidence="1" id="KW-0479">Metal-binding</keyword>
<accession>A0A511Z0Y1</accession>
<evidence type="ECO:0000313" key="4">
    <source>
        <dbReference type="Proteomes" id="UP000321484"/>
    </source>
</evidence>
<keyword evidence="4" id="KW-1185">Reference proteome</keyword>
<protein>
    <submittedName>
        <fullName evidence="3">Glyoxalase</fullName>
    </submittedName>
</protein>
<dbReference type="PROSITE" id="PS51819">
    <property type="entry name" value="VOC"/>
    <property type="match status" value="2"/>
</dbReference>
<dbReference type="EMBL" id="BJYK01000009">
    <property type="protein sequence ID" value="GEN81105.1"/>
    <property type="molecule type" value="Genomic_DNA"/>
</dbReference>
<feature type="domain" description="VOC" evidence="2">
    <location>
        <begin position="33"/>
        <end position="150"/>
    </location>
</feature>
<comment type="caution">
    <text evidence="3">The sequence shown here is derived from an EMBL/GenBank/DDBJ whole genome shotgun (WGS) entry which is preliminary data.</text>
</comment>
<dbReference type="InterPro" id="IPR037523">
    <property type="entry name" value="VOC_core"/>
</dbReference>
<dbReference type="Gene3D" id="3.10.180.10">
    <property type="entry name" value="2,3-Dihydroxybiphenyl 1,2-Dioxygenase, domain 1"/>
    <property type="match status" value="2"/>
</dbReference>
<name>A0A511Z0Y1_9CELL</name>
<dbReference type="Proteomes" id="UP000321484">
    <property type="component" value="Unassembled WGS sequence"/>
</dbReference>
<evidence type="ECO:0000313" key="3">
    <source>
        <dbReference type="EMBL" id="GEN81105.1"/>
    </source>
</evidence>
<dbReference type="Pfam" id="PF00903">
    <property type="entry name" value="Glyoxalase"/>
    <property type="match status" value="2"/>
</dbReference>
<organism evidence="3 4">
    <name type="scientific">Actinotalea fermentans</name>
    <dbReference type="NCBI Taxonomy" id="43671"/>
    <lineage>
        <taxon>Bacteria</taxon>
        <taxon>Bacillati</taxon>
        <taxon>Actinomycetota</taxon>
        <taxon>Actinomycetes</taxon>
        <taxon>Micrococcales</taxon>
        <taxon>Cellulomonadaceae</taxon>
        <taxon>Actinotalea</taxon>
    </lineage>
</organism>
<evidence type="ECO:0000259" key="2">
    <source>
        <dbReference type="PROSITE" id="PS51819"/>
    </source>
</evidence>
<dbReference type="InterPro" id="IPR018146">
    <property type="entry name" value="Glyoxalase_1_CS"/>
</dbReference>
<dbReference type="InterPro" id="IPR004360">
    <property type="entry name" value="Glyas_Fos-R_dOase_dom"/>
</dbReference>
<dbReference type="PANTHER" id="PTHR43279">
    <property type="entry name" value="CATECHOL-2,3-DIOXYGENASE"/>
    <property type="match status" value="1"/>
</dbReference>
<feature type="domain" description="VOC" evidence="2">
    <location>
        <begin position="194"/>
        <end position="309"/>
    </location>
</feature>
<dbReference type="PANTHER" id="PTHR43279:SF1">
    <property type="entry name" value="CATECHOL-2,3-DIOXYGENASE"/>
    <property type="match status" value="1"/>
</dbReference>
<sequence>MTDLRAATAVGAAAAGPAAGARRGTDLLPDDTRMDAVTLHAGDLGALAAYYRDAVGLVTLAEGDGIEVLGRGRTPVLVLRHTPGLPTPARNQAGLFHTAILFDDEASLAAAVLSTARHPQSQFVGSADHLVSEAFYFTDPEGNGIELYVDRPREQWQVVGGQVQMDTLFLDPQWYLETHLTEAAAAGLRDAGASVGHVHLQVGDIPMAREFYADALGFAVTMQMSGALFVSAGGYHHHLAVNVWNSRGAGPRASTLGLGAVTIAVPARDELDAAAARLRARGITVVDDGRAVTAEDPWRNRVTLQVADA</sequence>